<reference evidence="1" key="1">
    <citation type="submission" date="2020-08" db="EMBL/GenBank/DDBJ databases">
        <title>Multicomponent nature underlies the extraordinary mechanical properties of spider dragline silk.</title>
        <authorList>
            <person name="Kono N."/>
            <person name="Nakamura H."/>
            <person name="Mori M."/>
            <person name="Yoshida Y."/>
            <person name="Ohtoshi R."/>
            <person name="Malay A.D."/>
            <person name="Moran D.A.P."/>
            <person name="Tomita M."/>
            <person name="Numata K."/>
            <person name="Arakawa K."/>
        </authorList>
    </citation>
    <scope>NUCLEOTIDE SEQUENCE</scope>
</reference>
<gene>
    <name evidence="1" type="ORF">NPIL_440291</name>
</gene>
<accession>A0A8X6NGG3</accession>
<dbReference type="Proteomes" id="UP000887013">
    <property type="component" value="Unassembled WGS sequence"/>
</dbReference>
<keyword evidence="2" id="KW-1185">Reference proteome</keyword>
<evidence type="ECO:0000313" key="2">
    <source>
        <dbReference type="Proteomes" id="UP000887013"/>
    </source>
</evidence>
<name>A0A8X6NGG3_NEPPI</name>
<dbReference type="AlphaFoldDB" id="A0A8X6NGG3"/>
<comment type="caution">
    <text evidence="1">The sequence shown here is derived from an EMBL/GenBank/DDBJ whole genome shotgun (WGS) entry which is preliminary data.</text>
</comment>
<dbReference type="OrthoDB" id="10529473at2759"/>
<organism evidence="1 2">
    <name type="scientific">Nephila pilipes</name>
    <name type="common">Giant wood spider</name>
    <name type="synonym">Nephila maculata</name>
    <dbReference type="NCBI Taxonomy" id="299642"/>
    <lineage>
        <taxon>Eukaryota</taxon>
        <taxon>Metazoa</taxon>
        <taxon>Ecdysozoa</taxon>
        <taxon>Arthropoda</taxon>
        <taxon>Chelicerata</taxon>
        <taxon>Arachnida</taxon>
        <taxon>Araneae</taxon>
        <taxon>Araneomorphae</taxon>
        <taxon>Entelegynae</taxon>
        <taxon>Araneoidea</taxon>
        <taxon>Nephilidae</taxon>
        <taxon>Nephila</taxon>
    </lineage>
</organism>
<proteinExistence type="predicted"/>
<evidence type="ECO:0000313" key="1">
    <source>
        <dbReference type="EMBL" id="GFT13038.1"/>
    </source>
</evidence>
<dbReference type="EMBL" id="BMAW01104193">
    <property type="protein sequence ID" value="GFT13038.1"/>
    <property type="molecule type" value="Genomic_DNA"/>
</dbReference>
<sequence length="86" mass="10037">MEKTNKQARQLFCRSLVPSKKLHQGIYFWKMAFLQMIVQTTPIPQEISILQRNTCTPPHPLTSLKTPDDELSRDFLLALMEPPLRE</sequence>
<protein>
    <submittedName>
        <fullName evidence="1">Uncharacterized protein</fullName>
    </submittedName>
</protein>